<keyword evidence="1" id="KW-0812">Transmembrane</keyword>
<organism evidence="2 3">
    <name type="scientific">Undibacterium jejuense</name>
    <dbReference type="NCBI Taxonomy" id="1344949"/>
    <lineage>
        <taxon>Bacteria</taxon>
        <taxon>Pseudomonadati</taxon>
        <taxon>Pseudomonadota</taxon>
        <taxon>Betaproteobacteria</taxon>
        <taxon>Burkholderiales</taxon>
        <taxon>Oxalobacteraceae</taxon>
        <taxon>Undibacterium</taxon>
    </lineage>
</organism>
<sequence length="107" mass="12897">MKYAWMRWMKALMLVIFAALAAVVMWLWNWVMPALFQGVQVIDYWHALGLLVLCRILFGGFRGHGAGHGGWHGHRHWHKWQKLNDMTPEEREQFFQHRRRPFGQREQ</sequence>
<protein>
    <submittedName>
        <fullName evidence="2">Uncharacterized protein</fullName>
    </submittedName>
</protein>
<evidence type="ECO:0000256" key="1">
    <source>
        <dbReference type="SAM" id="Phobius"/>
    </source>
</evidence>
<evidence type="ECO:0000313" key="3">
    <source>
        <dbReference type="Proteomes" id="UP000634011"/>
    </source>
</evidence>
<dbReference type="EMBL" id="JACOFV010000012">
    <property type="protein sequence ID" value="MBC3863166.1"/>
    <property type="molecule type" value="Genomic_DNA"/>
</dbReference>
<name>A0A923HP70_9BURK</name>
<gene>
    <name evidence="2" type="ORF">H8K32_13730</name>
</gene>
<dbReference type="AlphaFoldDB" id="A0A923HP70"/>
<keyword evidence="1" id="KW-1133">Transmembrane helix</keyword>
<proteinExistence type="predicted"/>
<reference evidence="2" key="1">
    <citation type="submission" date="2020-08" db="EMBL/GenBank/DDBJ databases">
        <title>Novel species isolated from subtropical streams in China.</title>
        <authorList>
            <person name="Lu H."/>
        </authorList>
    </citation>
    <scope>NUCLEOTIDE SEQUENCE</scope>
    <source>
        <strain evidence="2">KACC 12607</strain>
    </source>
</reference>
<feature type="transmembrane region" description="Helical" evidence="1">
    <location>
        <begin position="12"/>
        <end position="32"/>
    </location>
</feature>
<keyword evidence="3" id="KW-1185">Reference proteome</keyword>
<keyword evidence="1" id="KW-0472">Membrane</keyword>
<accession>A0A923HP70</accession>
<dbReference type="Proteomes" id="UP000634011">
    <property type="component" value="Unassembled WGS sequence"/>
</dbReference>
<dbReference type="RefSeq" id="WP_186913108.1">
    <property type="nucleotide sequence ID" value="NZ_JACOFV010000012.1"/>
</dbReference>
<comment type="caution">
    <text evidence="2">The sequence shown here is derived from an EMBL/GenBank/DDBJ whole genome shotgun (WGS) entry which is preliminary data.</text>
</comment>
<evidence type="ECO:0000313" key="2">
    <source>
        <dbReference type="EMBL" id="MBC3863166.1"/>
    </source>
</evidence>
<feature type="transmembrane region" description="Helical" evidence="1">
    <location>
        <begin position="44"/>
        <end position="61"/>
    </location>
</feature>